<keyword evidence="2" id="KW-1185">Reference proteome</keyword>
<organism evidence="1 2">
    <name type="scientific">Portunus trituberculatus</name>
    <name type="common">Swimming crab</name>
    <name type="synonym">Neptunus trituberculatus</name>
    <dbReference type="NCBI Taxonomy" id="210409"/>
    <lineage>
        <taxon>Eukaryota</taxon>
        <taxon>Metazoa</taxon>
        <taxon>Ecdysozoa</taxon>
        <taxon>Arthropoda</taxon>
        <taxon>Crustacea</taxon>
        <taxon>Multicrustacea</taxon>
        <taxon>Malacostraca</taxon>
        <taxon>Eumalacostraca</taxon>
        <taxon>Eucarida</taxon>
        <taxon>Decapoda</taxon>
        <taxon>Pleocyemata</taxon>
        <taxon>Brachyura</taxon>
        <taxon>Eubrachyura</taxon>
        <taxon>Portunoidea</taxon>
        <taxon>Portunidae</taxon>
        <taxon>Portuninae</taxon>
        <taxon>Portunus</taxon>
    </lineage>
</organism>
<proteinExistence type="predicted"/>
<comment type="caution">
    <text evidence="1">The sequence shown here is derived from an EMBL/GenBank/DDBJ whole genome shotgun (WGS) entry which is preliminary data.</text>
</comment>
<evidence type="ECO:0000313" key="1">
    <source>
        <dbReference type="EMBL" id="MPC38630.1"/>
    </source>
</evidence>
<dbReference type="AlphaFoldDB" id="A0A5B7EUL9"/>
<sequence>MAVFECVWVSIAYRHHHNCYHHRHHKTTTADLTSSRRHTHPFTEQVELVGQVEQVEVERSVCWQDSRNIEEGS</sequence>
<dbReference type="Proteomes" id="UP000324222">
    <property type="component" value="Unassembled WGS sequence"/>
</dbReference>
<reference evidence="1 2" key="1">
    <citation type="submission" date="2019-05" db="EMBL/GenBank/DDBJ databases">
        <title>Another draft genome of Portunus trituberculatus and its Hox gene families provides insights of decapod evolution.</title>
        <authorList>
            <person name="Jeong J.-H."/>
            <person name="Song I."/>
            <person name="Kim S."/>
            <person name="Choi T."/>
            <person name="Kim D."/>
            <person name="Ryu S."/>
            <person name="Kim W."/>
        </authorList>
    </citation>
    <scope>NUCLEOTIDE SEQUENCE [LARGE SCALE GENOMIC DNA]</scope>
    <source>
        <tissue evidence="1">Muscle</tissue>
    </source>
</reference>
<evidence type="ECO:0000313" key="2">
    <source>
        <dbReference type="Proteomes" id="UP000324222"/>
    </source>
</evidence>
<dbReference type="EMBL" id="VSRR010004125">
    <property type="protein sequence ID" value="MPC38630.1"/>
    <property type="molecule type" value="Genomic_DNA"/>
</dbReference>
<gene>
    <name evidence="1" type="ORF">E2C01_032141</name>
</gene>
<protein>
    <submittedName>
        <fullName evidence="1">Uncharacterized protein</fullName>
    </submittedName>
</protein>
<name>A0A5B7EUL9_PORTR</name>
<accession>A0A5B7EUL9</accession>